<gene>
    <name evidence="1" type="ORF">OFUS_LOCUS25623</name>
</gene>
<proteinExistence type="predicted"/>
<evidence type="ECO:0000313" key="1">
    <source>
        <dbReference type="EMBL" id="CAH1801888.1"/>
    </source>
</evidence>
<comment type="caution">
    <text evidence="1">The sequence shown here is derived from an EMBL/GenBank/DDBJ whole genome shotgun (WGS) entry which is preliminary data.</text>
</comment>
<evidence type="ECO:0000313" key="2">
    <source>
        <dbReference type="Proteomes" id="UP000749559"/>
    </source>
</evidence>
<protein>
    <submittedName>
        <fullName evidence="1">Uncharacterized protein</fullName>
    </submittedName>
</protein>
<organism evidence="1 2">
    <name type="scientific">Owenia fusiformis</name>
    <name type="common">Polychaete worm</name>
    <dbReference type="NCBI Taxonomy" id="6347"/>
    <lineage>
        <taxon>Eukaryota</taxon>
        <taxon>Metazoa</taxon>
        <taxon>Spiralia</taxon>
        <taxon>Lophotrochozoa</taxon>
        <taxon>Annelida</taxon>
        <taxon>Polychaeta</taxon>
        <taxon>Sedentaria</taxon>
        <taxon>Canalipalpata</taxon>
        <taxon>Sabellida</taxon>
        <taxon>Oweniida</taxon>
        <taxon>Oweniidae</taxon>
        <taxon>Owenia</taxon>
    </lineage>
</organism>
<accession>A0A8S4Q8W7</accession>
<dbReference type="AlphaFoldDB" id="A0A8S4Q8W7"/>
<name>A0A8S4Q8W7_OWEFU</name>
<dbReference type="Proteomes" id="UP000749559">
    <property type="component" value="Unassembled WGS sequence"/>
</dbReference>
<sequence length="123" mass="14023">MFDCKFIFLYLQNASKVKDQIPVLGEPSTTPPVISEVTTVTTNELTVSLPPTPTTPPPIITQQEPIKASKEHREKHIPCYMPKKNIKKVCGFTFPTILLYQELGTFTIDFLFQYFRVSWSSLV</sequence>
<feature type="non-terminal residue" evidence="1">
    <location>
        <position position="123"/>
    </location>
</feature>
<keyword evidence="2" id="KW-1185">Reference proteome</keyword>
<dbReference type="EMBL" id="CAIIXF020000012">
    <property type="protein sequence ID" value="CAH1801888.1"/>
    <property type="molecule type" value="Genomic_DNA"/>
</dbReference>
<reference evidence="1" key="1">
    <citation type="submission" date="2022-03" db="EMBL/GenBank/DDBJ databases">
        <authorList>
            <person name="Martin C."/>
        </authorList>
    </citation>
    <scope>NUCLEOTIDE SEQUENCE</scope>
</reference>